<comment type="subcellular location">
    <subcellularLocation>
        <location evidence="7">Cytoplasm</location>
    </subcellularLocation>
</comment>
<proteinExistence type="inferred from homology"/>
<dbReference type="GeneID" id="61367211"/>
<dbReference type="AlphaFoldDB" id="A0AAW5EQM4"/>
<dbReference type="Proteomes" id="UP001202887">
    <property type="component" value="Unassembled WGS sequence"/>
</dbReference>
<comment type="caution">
    <text evidence="9">The sequence shown here is derived from an EMBL/GenBank/DDBJ whole genome shotgun (WGS) entry which is preliminary data.</text>
</comment>
<evidence type="ECO:0000256" key="1">
    <source>
        <dbReference type="ARBA" id="ARBA00010875"/>
    </source>
</evidence>
<keyword evidence="4 7" id="KW-0255">Endonuclease</keyword>
<accession>A0AAW5EQM4</accession>
<dbReference type="NCBIfam" id="TIGR00043">
    <property type="entry name" value="rRNA maturation RNase YbeY"/>
    <property type="match status" value="1"/>
</dbReference>
<reference evidence="9" key="2">
    <citation type="submission" date="2022-03" db="EMBL/GenBank/DDBJ databases">
        <authorList>
            <person name="Ryngajllo M."/>
            <person name="Jacek P."/>
            <person name="Kubiak K."/>
        </authorList>
    </citation>
    <scope>NUCLEOTIDE SEQUENCE</scope>
    <source>
        <strain evidence="9">SI1</strain>
    </source>
</reference>
<dbReference type="GO" id="GO:0006364">
    <property type="term" value="P:rRNA processing"/>
    <property type="evidence" value="ECO:0007669"/>
    <property type="project" value="UniProtKB-UniRule"/>
</dbReference>
<keyword evidence="7" id="KW-0690">Ribosome biogenesis</keyword>
<evidence type="ECO:0000256" key="3">
    <source>
        <dbReference type="ARBA" id="ARBA00022723"/>
    </source>
</evidence>
<sequence length="204" mass="22519">MEPRSRTCPVPSVDGAHEDTTPAGQDDGPVPQPPFGDDIDVSITERRWHRAMPNPAREVQRAVRAAMRELDVSGAVTVVLADDLTVRRLNHLHRGRNRPTNVLTFEYAPADYAPTDSGSGIWLWGGDIILAFATVEREARAAGRSVRNHMMHLLVHGVLHLSGYDHHHAGDARAMEMEESRILGRMGIPNPWKHRGGREGGAAR</sequence>
<evidence type="ECO:0000256" key="5">
    <source>
        <dbReference type="ARBA" id="ARBA00022801"/>
    </source>
</evidence>
<keyword evidence="7" id="KW-0963">Cytoplasm</keyword>
<feature type="region of interest" description="Disordered" evidence="8">
    <location>
        <begin position="1"/>
        <end position="35"/>
    </location>
</feature>
<dbReference type="GO" id="GO:0004222">
    <property type="term" value="F:metalloendopeptidase activity"/>
    <property type="evidence" value="ECO:0007669"/>
    <property type="project" value="InterPro"/>
</dbReference>
<dbReference type="SUPFAM" id="SSF55486">
    <property type="entry name" value="Metalloproteases ('zincins'), catalytic domain"/>
    <property type="match status" value="1"/>
</dbReference>
<dbReference type="InterPro" id="IPR002036">
    <property type="entry name" value="YbeY"/>
</dbReference>
<evidence type="ECO:0000256" key="7">
    <source>
        <dbReference type="HAMAP-Rule" id="MF_00009"/>
    </source>
</evidence>
<keyword evidence="7" id="KW-0698">rRNA processing</keyword>
<evidence type="ECO:0000256" key="4">
    <source>
        <dbReference type="ARBA" id="ARBA00022759"/>
    </source>
</evidence>
<dbReference type="InterPro" id="IPR020549">
    <property type="entry name" value="YbeY_CS"/>
</dbReference>
<comment type="cofactor">
    <cofactor evidence="7">
        <name>Zn(2+)</name>
        <dbReference type="ChEBI" id="CHEBI:29105"/>
    </cofactor>
    <text evidence="7">Binds 1 zinc ion.</text>
</comment>
<keyword evidence="3 7" id="KW-0479">Metal-binding</keyword>
<dbReference type="Gene3D" id="3.40.390.30">
    <property type="entry name" value="Metalloproteases ('zincins'), catalytic domain"/>
    <property type="match status" value="1"/>
</dbReference>
<dbReference type="EC" id="3.1.-.-" evidence="7"/>
<dbReference type="HAMAP" id="MF_00009">
    <property type="entry name" value="Endoribonucl_YbeY"/>
    <property type="match status" value="1"/>
</dbReference>
<name>A0AAW5EQM4_NOVHA</name>
<dbReference type="InterPro" id="IPR023091">
    <property type="entry name" value="MetalPrtase_cat_dom_sf_prd"/>
</dbReference>
<comment type="similarity">
    <text evidence="1 7">Belongs to the endoribonuclease YbeY family.</text>
</comment>
<feature type="binding site" evidence="7">
    <location>
        <position position="166"/>
    </location>
    <ligand>
        <name>Zn(2+)</name>
        <dbReference type="ChEBI" id="CHEBI:29105"/>
        <note>catalytic</note>
    </ligand>
</feature>
<dbReference type="GO" id="GO:0005737">
    <property type="term" value="C:cytoplasm"/>
    <property type="evidence" value="ECO:0007669"/>
    <property type="project" value="UniProtKB-SubCell"/>
</dbReference>
<feature type="binding site" evidence="7">
    <location>
        <position position="160"/>
    </location>
    <ligand>
        <name>Zn(2+)</name>
        <dbReference type="ChEBI" id="CHEBI:29105"/>
        <note>catalytic</note>
    </ligand>
</feature>
<evidence type="ECO:0000256" key="2">
    <source>
        <dbReference type="ARBA" id="ARBA00022722"/>
    </source>
</evidence>
<dbReference type="PANTHER" id="PTHR46986:SF1">
    <property type="entry name" value="ENDORIBONUCLEASE YBEY, CHLOROPLASTIC"/>
    <property type="match status" value="1"/>
</dbReference>
<reference evidence="9" key="1">
    <citation type="journal article" date="2021" name="Polymers (Basel)">
        <title>Highly Stretchable Bacterial Cellulose Produced by Komagataeibacter hansenii SI1.</title>
        <authorList>
            <person name="Cielecka I."/>
            <person name="Ryngajllo M."/>
            <person name="Maniukiewicz W."/>
            <person name="Bielecki S."/>
        </authorList>
    </citation>
    <scope>NUCLEOTIDE SEQUENCE</scope>
    <source>
        <strain evidence="9">SI1</strain>
    </source>
</reference>
<evidence type="ECO:0000256" key="8">
    <source>
        <dbReference type="SAM" id="MobiDB-lite"/>
    </source>
</evidence>
<comment type="function">
    <text evidence="7">Single strand-specific metallo-endoribonuclease involved in late-stage 70S ribosome quality control and in maturation of the 3' terminus of the 16S rRNA.</text>
</comment>
<feature type="binding site" evidence="7">
    <location>
        <position position="156"/>
    </location>
    <ligand>
        <name>Zn(2+)</name>
        <dbReference type="ChEBI" id="CHEBI:29105"/>
        <note>catalytic</note>
    </ligand>
</feature>
<organism evidence="9 10">
    <name type="scientific">Novacetimonas hansenii</name>
    <name type="common">Komagataeibacter hansenii</name>
    <dbReference type="NCBI Taxonomy" id="436"/>
    <lineage>
        <taxon>Bacteria</taxon>
        <taxon>Pseudomonadati</taxon>
        <taxon>Pseudomonadota</taxon>
        <taxon>Alphaproteobacteria</taxon>
        <taxon>Acetobacterales</taxon>
        <taxon>Acetobacteraceae</taxon>
        <taxon>Novacetimonas</taxon>
    </lineage>
</organism>
<dbReference type="GO" id="GO:0008270">
    <property type="term" value="F:zinc ion binding"/>
    <property type="evidence" value="ECO:0007669"/>
    <property type="project" value="UniProtKB-UniRule"/>
</dbReference>
<keyword evidence="5 7" id="KW-0378">Hydrolase</keyword>
<dbReference type="RefSeq" id="WP_225578806.1">
    <property type="nucleotide sequence ID" value="NZ_CALLXP010000030.1"/>
</dbReference>
<dbReference type="PROSITE" id="PS01306">
    <property type="entry name" value="UPF0054"/>
    <property type="match status" value="1"/>
</dbReference>
<keyword evidence="6 7" id="KW-0862">Zinc</keyword>
<keyword evidence="2 7" id="KW-0540">Nuclease</keyword>
<evidence type="ECO:0000256" key="6">
    <source>
        <dbReference type="ARBA" id="ARBA00022833"/>
    </source>
</evidence>
<dbReference type="PANTHER" id="PTHR46986">
    <property type="entry name" value="ENDORIBONUCLEASE YBEY, CHLOROPLASTIC"/>
    <property type="match status" value="1"/>
</dbReference>
<gene>
    <name evidence="7 9" type="primary">ybeY</name>
    <name evidence="9" type="ORF">K1W68_01965</name>
</gene>
<evidence type="ECO:0000313" key="9">
    <source>
        <dbReference type="EMBL" id="MCJ8352774.1"/>
    </source>
</evidence>
<dbReference type="EMBL" id="JAIBCX010000003">
    <property type="protein sequence ID" value="MCJ8352774.1"/>
    <property type="molecule type" value="Genomic_DNA"/>
</dbReference>
<evidence type="ECO:0000313" key="10">
    <source>
        <dbReference type="Proteomes" id="UP001202887"/>
    </source>
</evidence>
<protein>
    <recommendedName>
        <fullName evidence="7">Endoribonuclease YbeY</fullName>
        <ecNumber evidence="7">3.1.-.-</ecNumber>
    </recommendedName>
</protein>
<dbReference type="Pfam" id="PF02130">
    <property type="entry name" value="YbeY"/>
    <property type="match status" value="1"/>
</dbReference>
<dbReference type="GO" id="GO:0004521">
    <property type="term" value="F:RNA endonuclease activity"/>
    <property type="evidence" value="ECO:0007669"/>
    <property type="project" value="UniProtKB-UniRule"/>
</dbReference>